<dbReference type="PIRSF" id="PIRSF004553">
    <property type="entry name" value="CHP00095"/>
    <property type="match status" value="1"/>
</dbReference>
<keyword evidence="1 3" id="KW-0489">Methyltransferase</keyword>
<dbReference type="EC" id="2.1.1.171" evidence="3"/>
<accession>A0A9D2DVL3</accession>
<organism evidence="3 4">
    <name type="scientific">Candidatus Gallimonas intestinigallinarum</name>
    <dbReference type="NCBI Taxonomy" id="2838604"/>
    <lineage>
        <taxon>Bacteria</taxon>
        <taxon>Bacillati</taxon>
        <taxon>Bacillota</taxon>
        <taxon>Clostridia</taxon>
        <taxon>Candidatus Gallimonas</taxon>
    </lineage>
</organism>
<dbReference type="Proteomes" id="UP000824044">
    <property type="component" value="Unassembled WGS sequence"/>
</dbReference>
<dbReference type="SUPFAM" id="SSF53335">
    <property type="entry name" value="S-adenosyl-L-methionine-dependent methyltransferases"/>
    <property type="match status" value="1"/>
</dbReference>
<dbReference type="CDD" id="cd02440">
    <property type="entry name" value="AdoMet_MTases"/>
    <property type="match status" value="1"/>
</dbReference>
<dbReference type="EMBL" id="DXBS01000028">
    <property type="protein sequence ID" value="HIZ24087.1"/>
    <property type="molecule type" value="Genomic_DNA"/>
</dbReference>
<dbReference type="InterPro" id="IPR004398">
    <property type="entry name" value="RNA_MeTrfase_RsmD"/>
</dbReference>
<name>A0A9D2DVL3_9FIRM</name>
<dbReference type="GO" id="GO:0003676">
    <property type="term" value="F:nucleic acid binding"/>
    <property type="evidence" value="ECO:0007669"/>
    <property type="project" value="InterPro"/>
</dbReference>
<dbReference type="GO" id="GO:0052913">
    <property type="term" value="F:16S rRNA (guanine(966)-N(2))-methyltransferase activity"/>
    <property type="evidence" value="ECO:0007669"/>
    <property type="project" value="UniProtKB-EC"/>
</dbReference>
<evidence type="ECO:0000313" key="4">
    <source>
        <dbReference type="Proteomes" id="UP000824044"/>
    </source>
</evidence>
<evidence type="ECO:0000256" key="1">
    <source>
        <dbReference type="ARBA" id="ARBA00022603"/>
    </source>
</evidence>
<protein>
    <submittedName>
        <fullName evidence="3">16S rRNA (Guanine(966)-N(2))-methyltransferase RsmD</fullName>
        <ecNumber evidence="3">2.1.1.171</ecNumber>
    </submittedName>
</protein>
<reference evidence="3" key="2">
    <citation type="submission" date="2021-04" db="EMBL/GenBank/DDBJ databases">
        <authorList>
            <person name="Gilroy R."/>
        </authorList>
    </citation>
    <scope>NUCLEOTIDE SEQUENCE</scope>
    <source>
        <strain evidence="3">CHK33-5263</strain>
    </source>
</reference>
<comment type="caution">
    <text evidence="3">The sequence shown here is derived from an EMBL/GenBank/DDBJ whole genome shotgun (WGS) entry which is preliminary data.</text>
</comment>
<dbReference type="NCBIfam" id="TIGR00095">
    <property type="entry name" value="16S rRNA (guanine(966)-N(2))-methyltransferase RsmD"/>
    <property type="match status" value="1"/>
</dbReference>
<dbReference type="InterPro" id="IPR029063">
    <property type="entry name" value="SAM-dependent_MTases_sf"/>
</dbReference>
<reference evidence="3" key="1">
    <citation type="journal article" date="2021" name="PeerJ">
        <title>Extensive microbial diversity within the chicken gut microbiome revealed by metagenomics and culture.</title>
        <authorList>
            <person name="Gilroy R."/>
            <person name="Ravi A."/>
            <person name="Getino M."/>
            <person name="Pursley I."/>
            <person name="Horton D.L."/>
            <person name="Alikhan N.F."/>
            <person name="Baker D."/>
            <person name="Gharbi K."/>
            <person name="Hall N."/>
            <person name="Watson M."/>
            <person name="Adriaenssens E.M."/>
            <person name="Foster-Nyarko E."/>
            <person name="Jarju S."/>
            <person name="Secka A."/>
            <person name="Antonio M."/>
            <person name="Oren A."/>
            <person name="Chaudhuri R.R."/>
            <person name="La Ragione R."/>
            <person name="Hildebrand F."/>
            <person name="Pallen M.J."/>
        </authorList>
    </citation>
    <scope>NUCLEOTIDE SEQUENCE</scope>
    <source>
        <strain evidence="3">CHK33-5263</strain>
    </source>
</reference>
<proteinExistence type="predicted"/>
<dbReference type="InterPro" id="IPR002052">
    <property type="entry name" value="DNA_methylase_N6_adenine_CS"/>
</dbReference>
<dbReference type="PROSITE" id="PS00092">
    <property type="entry name" value="N6_MTASE"/>
    <property type="match status" value="1"/>
</dbReference>
<keyword evidence="2 3" id="KW-0808">Transferase</keyword>
<gene>
    <name evidence="3" type="primary">rsmD</name>
    <name evidence="3" type="ORF">H9812_01220</name>
</gene>
<dbReference type="Pfam" id="PF03602">
    <property type="entry name" value="Cons_hypoth95"/>
    <property type="match status" value="1"/>
</dbReference>
<dbReference type="AlphaFoldDB" id="A0A9D2DVL3"/>
<dbReference type="Gene3D" id="3.40.50.150">
    <property type="entry name" value="Vaccinia Virus protein VP39"/>
    <property type="match status" value="1"/>
</dbReference>
<sequence>MRIIAGKHRGRVLAEFRGMDIRPTADRVKESLFQIIGDRLVGARVLDLFCGSGALGLESLSRGAKEVVFNDVSRESLAVLQKNLTALREEGLIMQSDYAACLMRVRGKFDVIFCDPPYQMDCREDVLARILQYDRLAAGGVVIWESECEEEAPAGWQRSDLRRYGRTKIAFFTRSTP</sequence>
<dbReference type="PANTHER" id="PTHR43542:SF1">
    <property type="entry name" value="METHYLTRANSFERASE"/>
    <property type="match status" value="1"/>
</dbReference>
<evidence type="ECO:0000256" key="2">
    <source>
        <dbReference type="ARBA" id="ARBA00022679"/>
    </source>
</evidence>
<evidence type="ECO:0000313" key="3">
    <source>
        <dbReference type="EMBL" id="HIZ24087.1"/>
    </source>
</evidence>
<dbReference type="PANTHER" id="PTHR43542">
    <property type="entry name" value="METHYLTRANSFERASE"/>
    <property type="match status" value="1"/>
</dbReference>